<dbReference type="AlphaFoldDB" id="A0A8C5BIF9"/>
<organism evidence="1 2">
    <name type="scientific">Gadus morhua</name>
    <name type="common">Atlantic cod</name>
    <dbReference type="NCBI Taxonomy" id="8049"/>
    <lineage>
        <taxon>Eukaryota</taxon>
        <taxon>Metazoa</taxon>
        <taxon>Chordata</taxon>
        <taxon>Craniata</taxon>
        <taxon>Vertebrata</taxon>
        <taxon>Euteleostomi</taxon>
        <taxon>Actinopterygii</taxon>
        <taxon>Neopterygii</taxon>
        <taxon>Teleostei</taxon>
        <taxon>Neoteleostei</taxon>
        <taxon>Acanthomorphata</taxon>
        <taxon>Zeiogadaria</taxon>
        <taxon>Gadariae</taxon>
        <taxon>Gadiformes</taxon>
        <taxon>Gadoidei</taxon>
        <taxon>Gadidae</taxon>
        <taxon>Gadus</taxon>
    </lineage>
</organism>
<dbReference type="Proteomes" id="UP000694546">
    <property type="component" value="Chromosome 10"/>
</dbReference>
<protein>
    <submittedName>
        <fullName evidence="1">Uncharacterized protein</fullName>
    </submittedName>
</protein>
<reference evidence="1" key="2">
    <citation type="submission" date="2025-09" db="UniProtKB">
        <authorList>
            <consortium name="Ensembl"/>
        </authorList>
    </citation>
    <scope>IDENTIFICATION</scope>
</reference>
<evidence type="ECO:0000313" key="2">
    <source>
        <dbReference type="Proteomes" id="UP000694546"/>
    </source>
</evidence>
<name>A0A8C5BIF9_GADMO</name>
<evidence type="ECO:0000313" key="1">
    <source>
        <dbReference type="Ensembl" id="ENSGMOP00000046744.1"/>
    </source>
</evidence>
<accession>A0A8C5BIF9</accession>
<proteinExistence type="predicted"/>
<keyword evidence="2" id="KW-1185">Reference proteome</keyword>
<reference evidence="1" key="1">
    <citation type="submission" date="2025-08" db="UniProtKB">
        <authorList>
            <consortium name="Ensembl"/>
        </authorList>
    </citation>
    <scope>IDENTIFICATION</scope>
</reference>
<sequence>VVGLGLPVQRLQHHQFGDLGAVPPGLYLQTKELIRGDGREPGTGGGVLGDLNVNVARGEPGGLRCDLEPLLLCVLCYVPNHRPRLHLLRFTRGKTLGSCEATKQGQAPLGR</sequence>
<dbReference type="Ensembl" id="ENSGMOT00000025974.1">
    <property type="protein sequence ID" value="ENSGMOP00000046744.1"/>
    <property type="gene ID" value="ENSGMOG00000030420.1"/>
</dbReference>